<gene>
    <name evidence="5" type="ORF">CPAG_00587</name>
</gene>
<feature type="compositionally biased region" description="Polar residues" evidence="1">
    <location>
        <begin position="286"/>
        <end position="300"/>
    </location>
</feature>
<reference evidence="6" key="2">
    <citation type="journal article" date="2009" name="Genome Res.">
        <title>Comparative genomic analyses of the human fungal pathogens Coccidioides and their relatives.</title>
        <authorList>
            <person name="Sharpton T.J."/>
            <person name="Stajich J.E."/>
            <person name="Rounsley S.D."/>
            <person name="Gardner M.J."/>
            <person name="Wortman J.R."/>
            <person name="Jordar V.S."/>
            <person name="Maiti R."/>
            <person name="Kodira C.D."/>
            <person name="Neafsey D.E."/>
            <person name="Zeng Q."/>
            <person name="Hung C.-Y."/>
            <person name="McMahan C."/>
            <person name="Muszewska A."/>
            <person name="Grynberg M."/>
            <person name="Mandel M.A."/>
            <person name="Kellner E.M."/>
            <person name="Barker B.M."/>
            <person name="Galgiani J.N."/>
            <person name="Orbach M.J."/>
            <person name="Kirkland T.N."/>
            <person name="Cole G.T."/>
            <person name="Henn M.R."/>
            <person name="Birren B.W."/>
            <person name="Taylor J.W."/>
        </authorList>
    </citation>
    <scope>NUCLEOTIDE SEQUENCE [LARGE SCALE GENOMIC DNA]</scope>
    <source>
        <strain evidence="6">RMSCC 3488</strain>
    </source>
</reference>
<reference evidence="6" key="3">
    <citation type="journal article" date="2010" name="Genome Res.">
        <title>Population genomic sequencing of Coccidioides fungi reveals recent hybridization and transposon control.</title>
        <authorList>
            <person name="Neafsey D.E."/>
            <person name="Barker B.M."/>
            <person name="Sharpton T.J."/>
            <person name="Stajich J.E."/>
            <person name="Park D.J."/>
            <person name="Whiston E."/>
            <person name="Hung C.-Y."/>
            <person name="McMahan C."/>
            <person name="White J."/>
            <person name="Sykes S."/>
            <person name="Heiman D."/>
            <person name="Young S."/>
            <person name="Zeng Q."/>
            <person name="Abouelleil A."/>
            <person name="Aftuck L."/>
            <person name="Bessette D."/>
            <person name="Brown A."/>
            <person name="FitzGerald M."/>
            <person name="Lui A."/>
            <person name="Macdonald J.P."/>
            <person name="Priest M."/>
            <person name="Orbach M.J."/>
            <person name="Galgiani J.N."/>
            <person name="Kirkland T.N."/>
            <person name="Cole G.T."/>
            <person name="Birren B.W."/>
            <person name="Henn M.R."/>
            <person name="Taylor J.W."/>
            <person name="Rounsley S.D."/>
        </authorList>
    </citation>
    <scope>NUCLEOTIDE SEQUENCE [LARGE SCALE GENOMIC DNA]</scope>
    <source>
        <strain evidence="6">RMSCC 3488</strain>
    </source>
</reference>
<evidence type="ECO:0000259" key="4">
    <source>
        <dbReference type="Pfam" id="PF12955"/>
    </source>
</evidence>
<evidence type="ECO:0000256" key="1">
    <source>
        <dbReference type="SAM" id="MobiDB-lite"/>
    </source>
</evidence>
<protein>
    <recommendedName>
        <fullName evidence="4">Vacuolar sorting protein Vps3844 C-terminal domain-containing protein</fullName>
    </recommendedName>
</protein>
<keyword evidence="2" id="KW-1133">Transmembrane helix</keyword>
<keyword evidence="2" id="KW-0472">Membrane</keyword>
<feature type="chain" id="PRO_5005270744" description="Vacuolar sorting protein Vps3844 C-terminal domain-containing protein" evidence="3">
    <location>
        <begin position="21"/>
        <end position="428"/>
    </location>
</feature>
<dbReference type="InterPro" id="IPR053065">
    <property type="entry name" value="Archenteron_Induction-Rel"/>
</dbReference>
<dbReference type="Proteomes" id="UP000054567">
    <property type="component" value="Unassembled WGS sequence"/>
</dbReference>
<dbReference type="PANTHER" id="PTHR36853">
    <property type="entry name" value="EXPRESSED PROTEIN"/>
    <property type="match status" value="1"/>
</dbReference>
<dbReference type="PANTHER" id="PTHR36853:SF1">
    <property type="entry name" value="DUF3844 DOMAIN-CONTAINING PROTEIN"/>
    <property type="match status" value="1"/>
</dbReference>
<dbReference type="GO" id="GO:0005783">
    <property type="term" value="C:endoplasmic reticulum"/>
    <property type="evidence" value="ECO:0007669"/>
    <property type="project" value="TreeGrafter"/>
</dbReference>
<dbReference type="EMBL" id="DS268109">
    <property type="protein sequence ID" value="KMM64236.1"/>
    <property type="molecule type" value="Genomic_DNA"/>
</dbReference>
<evidence type="ECO:0000313" key="5">
    <source>
        <dbReference type="EMBL" id="KMM64236.1"/>
    </source>
</evidence>
<organism evidence="5 6">
    <name type="scientific">Coccidioides posadasii RMSCC 3488</name>
    <dbReference type="NCBI Taxonomy" id="454284"/>
    <lineage>
        <taxon>Eukaryota</taxon>
        <taxon>Fungi</taxon>
        <taxon>Dikarya</taxon>
        <taxon>Ascomycota</taxon>
        <taxon>Pezizomycotina</taxon>
        <taxon>Eurotiomycetes</taxon>
        <taxon>Eurotiomycetidae</taxon>
        <taxon>Onygenales</taxon>
        <taxon>Onygenaceae</taxon>
        <taxon>Coccidioides</taxon>
    </lineage>
</organism>
<keyword evidence="3" id="KW-0732">Signal</keyword>
<sequence length="428" mass="47098">MKKLLPYLIVGFAAAATAFAEDVTIFMPDTTPTPGSPNDRQIRPDVARLVLARRLGWPGSSLAGHVDESILQDLNEFGGQQPTLFGDSDQRENHHKLLVVVQGFDPVEDAHTQTKLDRVRVAGAERDFMETTFLSGLLSEPSPRRPTSRVCSYQWEVDQLTAADLVFRNKEGLDCPSKTPFVEQFMNTLFEDGDMENFRSVVRTYFGDASPEPGQQVSAILRLSPLPKHPNSLSTYKHIFPVLALAETSIMETTVVALPGNTWKTSAFTNLDSAVQPLADSHKRQPSQLYSALPRDSNSTKPDDKLSTLLPICYATNETCNARTNSCSGHGYCYLKRQGAAKGSECYACRCLRTVDHTNSKDGSKKTTQWGGPACQKKDVSMPFWLLGGFTLLLVVSIWLGVGLLWQMGQEELPSVLSAGVAAPRTQK</sequence>
<proteinExistence type="predicted"/>
<keyword evidence="2" id="KW-0812">Transmembrane</keyword>
<dbReference type="AlphaFoldDB" id="A0A0J6EUN5"/>
<dbReference type="OrthoDB" id="5583277at2759"/>
<feature type="transmembrane region" description="Helical" evidence="2">
    <location>
        <begin position="384"/>
        <end position="406"/>
    </location>
</feature>
<feature type="domain" description="Vacuolar sorting protein Vps3844 C-terminal" evidence="4">
    <location>
        <begin position="313"/>
        <end position="419"/>
    </location>
</feature>
<dbReference type="Pfam" id="PF12955">
    <property type="entry name" value="Vps3844_C"/>
    <property type="match status" value="1"/>
</dbReference>
<dbReference type="VEuPathDB" id="FungiDB:CPAG_00587"/>
<evidence type="ECO:0000256" key="2">
    <source>
        <dbReference type="SAM" id="Phobius"/>
    </source>
</evidence>
<feature type="region of interest" description="Disordered" evidence="1">
    <location>
        <begin position="278"/>
        <end position="303"/>
    </location>
</feature>
<name>A0A0J6EUN5_COCPO</name>
<reference evidence="5 6" key="1">
    <citation type="submission" date="2007-06" db="EMBL/GenBank/DDBJ databases">
        <title>The Genome Sequence of Coccidioides posadasii RMSCC_3488.</title>
        <authorList>
            <consortium name="Coccidioides Genome Resources Consortium"/>
            <consortium name="The Broad Institute Genome Sequencing Platform"/>
            <person name="Henn M.R."/>
            <person name="Sykes S."/>
            <person name="Young S."/>
            <person name="Jaffe D."/>
            <person name="Berlin A."/>
            <person name="Alvarez P."/>
            <person name="Butler J."/>
            <person name="Gnerre S."/>
            <person name="Grabherr M."/>
            <person name="Mauceli E."/>
            <person name="Brockman W."/>
            <person name="Kodira C."/>
            <person name="Alvarado L."/>
            <person name="Zeng Q."/>
            <person name="Crawford M."/>
            <person name="Antoine C."/>
            <person name="Devon K."/>
            <person name="Galgiani J."/>
            <person name="Orsborn K."/>
            <person name="Lewis M.L."/>
            <person name="Nusbaum C."/>
            <person name="Galagan J."/>
            <person name="Birren B."/>
        </authorList>
    </citation>
    <scope>NUCLEOTIDE SEQUENCE [LARGE SCALE GENOMIC DNA]</scope>
    <source>
        <strain evidence="5 6">RMSCC 3488</strain>
    </source>
</reference>
<feature type="signal peptide" evidence="3">
    <location>
        <begin position="1"/>
        <end position="20"/>
    </location>
</feature>
<dbReference type="InterPro" id="IPR024382">
    <property type="entry name" value="Vps3844_C"/>
</dbReference>
<evidence type="ECO:0000256" key="3">
    <source>
        <dbReference type="SAM" id="SignalP"/>
    </source>
</evidence>
<evidence type="ECO:0000313" key="6">
    <source>
        <dbReference type="Proteomes" id="UP000054567"/>
    </source>
</evidence>
<accession>A0A0J6EUN5</accession>